<dbReference type="GO" id="GO:0009086">
    <property type="term" value="P:methionine biosynthetic process"/>
    <property type="evidence" value="ECO:0007669"/>
    <property type="project" value="UniProtKB-KW"/>
</dbReference>
<dbReference type="AlphaFoldDB" id="A0AAX4FU08"/>
<accession>A0AAX4FU08</accession>
<reference evidence="6 7" key="1">
    <citation type="submission" date="2023-10" db="EMBL/GenBank/DDBJ databases">
        <title>The complete genome sequence of Methanoculleus receptaculi DSM 18860.</title>
        <authorList>
            <person name="Lai S.-J."/>
            <person name="You Y.-T."/>
            <person name="Chen S.-C."/>
        </authorList>
    </citation>
    <scope>NUCLEOTIDE SEQUENCE [LARGE SCALE GENOMIC DNA]</scope>
    <source>
        <strain evidence="6 7">DSM 18860</strain>
    </source>
</reference>
<dbReference type="PANTHER" id="PTHR43080:SF2">
    <property type="entry name" value="CBS DOMAIN-CONTAINING PROTEIN"/>
    <property type="match status" value="1"/>
</dbReference>
<evidence type="ECO:0000313" key="6">
    <source>
        <dbReference type="EMBL" id="WOX57359.1"/>
    </source>
</evidence>
<evidence type="ECO:0000256" key="1">
    <source>
        <dbReference type="ARBA" id="ARBA00023122"/>
    </source>
</evidence>
<dbReference type="EMBL" id="CP137642">
    <property type="protein sequence ID" value="WOX57359.1"/>
    <property type="molecule type" value="Genomic_DNA"/>
</dbReference>
<dbReference type="InterPro" id="IPR000644">
    <property type="entry name" value="CBS_dom"/>
</dbReference>
<keyword evidence="2" id="KW-0028">Amino-acid biosynthesis</keyword>
<protein>
    <submittedName>
        <fullName evidence="6">CBS domain-containing protein</fullName>
    </submittedName>
</protein>
<evidence type="ECO:0000313" key="7">
    <source>
        <dbReference type="Proteomes" id="UP001305652"/>
    </source>
</evidence>
<evidence type="ECO:0000256" key="2">
    <source>
        <dbReference type="ARBA" id="ARBA00023167"/>
    </source>
</evidence>
<dbReference type="Gene3D" id="3.10.580.10">
    <property type="entry name" value="CBS-domain"/>
    <property type="match status" value="2"/>
</dbReference>
<dbReference type="Proteomes" id="UP001305652">
    <property type="component" value="Chromosome"/>
</dbReference>
<dbReference type="RefSeq" id="WP_318620921.1">
    <property type="nucleotide sequence ID" value="NZ_CP137642.1"/>
</dbReference>
<evidence type="ECO:0000256" key="4">
    <source>
        <dbReference type="SAM" id="MobiDB-lite"/>
    </source>
</evidence>
<dbReference type="Pfam" id="PF00571">
    <property type="entry name" value="CBS"/>
    <property type="match status" value="4"/>
</dbReference>
<name>A0AAX4FU08_9EURY</name>
<dbReference type="InterPro" id="IPR046342">
    <property type="entry name" value="CBS_dom_sf"/>
</dbReference>
<evidence type="ECO:0000259" key="5">
    <source>
        <dbReference type="PROSITE" id="PS51371"/>
    </source>
</evidence>
<keyword evidence="7" id="KW-1185">Reference proteome</keyword>
<keyword evidence="2" id="KW-0486">Methionine biosynthesis</keyword>
<feature type="region of interest" description="Disordered" evidence="4">
    <location>
        <begin position="1"/>
        <end position="23"/>
    </location>
</feature>
<keyword evidence="1 3" id="KW-0129">CBS domain</keyword>
<dbReference type="PANTHER" id="PTHR43080">
    <property type="entry name" value="CBS DOMAIN-CONTAINING PROTEIN CBSX3, MITOCHONDRIAL"/>
    <property type="match status" value="1"/>
</dbReference>
<dbReference type="GeneID" id="85733221"/>
<evidence type="ECO:0000256" key="3">
    <source>
        <dbReference type="PROSITE-ProRule" id="PRU00703"/>
    </source>
</evidence>
<feature type="domain" description="CBS" evidence="5">
    <location>
        <begin position="125"/>
        <end position="181"/>
    </location>
</feature>
<dbReference type="CDD" id="cd17779">
    <property type="entry name" value="CBS_archAMPK_gamma-repeat1"/>
    <property type="match status" value="1"/>
</dbReference>
<dbReference type="InterPro" id="IPR051257">
    <property type="entry name" value="Diverse_CBS-Domain"/>
</dbReference>
<sequence>MQPNRSNSEKRPADRLLKMPGKHDRGPIDFKTRIAEHEGEIMAIATRDVVAAQQTATIIQAVEIMTREGFRRLPIVDAGTHRLRGIVTGSDIIDFMGGGDKYNLVQVKHGGNFLAAVNEELREIMTEHPVTMPATGSIADALDIIVNRKIGGIPITDNNGELKGIVTERDVMMVLATEHSRCRVEDIMTSSIRVTTPDTPISKVCEKMVNCRFRRLPVVTDDVLCGIVTATDIMRYLGEGKAFEHLTTGDAAEVMATPVRLLLSGELYTTTPDKNIHEVALEMLRRQVGALPVIEDSHLVGLVTEYDLVKAFSREG</sequence>
<feature type="compositionally biased region" description="Basic and acidic residues" evidence="4">
    <location>
        <begin position="7"/>
        <end position="23"/>
    </location>
</feature>
<dbReference type="SMART" id="SM00116">
    <property type="entry name" value="CBS"/>
    <property type="match status" value="4"/>
</dbReference>
<dbReference type="SUPFAM" id="SSF54631">
    <property type="entry name" value="CBS-domain pair"/>
    <property type="match status" value="3"/>
</dbReference>
<feature type="domain" description="CBS" evidence="5">
    <location>
        <begin position="188"/>
        <end position="243"/>
    </location>
</feature>
<gene>
    <name evidence="6" type="ORF">R6Y96_08650</name>
</gene>
<organism evidence="6 7">
    <name type="scientific">Methanoculleus receptaculi</name>
    <dbReference type="NCBI Taxonomy" id="394967"/>
    <lineage>
        <taxon>Archaea</taxon>
        <taxon>Methanobacteriati</taxon>
        <taxon>Methanobacteriota</taxon>
        <taxon>Stenosarchaea group</taxon>
        <taxon>Methanomicrobia</taxon>
        <taxon>Methanomicrobiales</taxon>
        <taxon>Methanomicrobiaceae</taxon>
        <taxon>Methanoculleus</taxon>
    </lineage>
</organism>
<feature type="domain" description="CBS" evidence="5">
    <location>
        <begin position="45"/>
        <end position="102"/>
    </location>
</feature>
<dbReference type="PROSITE" id="PS51371">
    <property type="entry name" value="CBS"/>
    <property type="match status" value="4"/>
</dbReference>
<dbReference type="KEGG" id="mrc:R6Y96_08650"/>
<proteinExistence type="predicted"/>
<feature type="domain" description="CBS" evidence="5">
    <location>
        <begin position="262"/>
        <end position="316"/>
    </location>
</feature>